<sequence>MKNKRILITGGPGSGKSSVIKKLESNGHCCLHEVSREVTAEAQKQGIDQLFLEDPFLFSFKLLEARINQHHESKSSSENHIFIDRGIPDVLAYMDYFGTEYPSTFSKACTLYKYEKVFLLPPWKEIYVNDNERYETFEQAKVIHSYLEKTYLGFGYEPIEVPKGSINKRCDFILNNLDA</sequence>
<dbReference type="Gene3D" id="3.40.50.300">
    <property type="entry name" value="P-loop containing nucleotide triphosphate hydrolases"/>
    <property type="match status" value="1"/>
</dbReference>
<reference evidence="3" key="1">
    <citation type="journal article" date="2012" name="Stand. Genomic Sci.">
        <title>Genome sequence of the Antarctic rhodopsins-containing flavobacterium Gillisia limnaea type strain (R-8282(T)).</title>
        <authorList>
            <person name="Riedel T."/>
            <person name="Held B."/>
            <person name="Nolan M."/>
            <person name="Lucas S."/>
            <person name="Lapidus A."/>
            <person name="Tice H."/>
            <person name="Del Rio T.G."/>
            <person name="Cheng J.F."/>
            <person name="Han C."/>
            <person name="Tapia R."/>
            <person name="Goodwin L.A."/>
            <person name="Pitluck S."/>
            <person name="Liolios K."/>
            <person name="Mavromatis K."/>
            <person name="Pagani I."/>
            <person name="Ivanova N."/>
            <person name="Mikhailova N."/>
            <person name="Pati A."/>
            <person name="Chen A."/>
            <person name="Palaniappan K."/>
            <person name="Land M."/>
            <person name="Rohde M."/>
            <person name="Tindall B.J."/>
            <person name="Detter J.C."/>
            <person name="Goker M."/>
            <person name="Bristow J."/>
            <person name="Eisen J.A."/>
            <person name="Markowitz V."/>
            <person name="Hugenholtz P."/>
            <person name="Kyrpides N.C."/>
            <person name="Klenk H.P."/>
            <person name="Woyke T."/>
        </authorList>
    </citation>
    <scope>NUCLEOTIDE SEQUENCE [LARGE SCALE GENOMIC DNA]</scope>
    <source>
        <strain evidence="3">DSM 15749 / LMG 21470 / R-8282</strain>
    </source>
</reference>
<keyword evidence="3" id="KW-1185">Reference proteome</keyword>
<organism evidence="2 3">
    <name type="scientific">Gillisia limnaea (strain DSM 15749 / LMG 21470 / R-8282)</name>
    <dbReference type="NCBI Taxonomy" id="865937"/>
    <lineage>
        <taxon>Bacteria</taxon>
        <taxon>Pseudomonadati</taxon>
        <taxon>Bacteroidota</taxon>
        <taxon>Flavobacteriia</taxon>
        <taxon>Flavobacteriales</taxon>
        <taxon>Flavobacteriaceae</taxon>
        <taxon>Gillisia</taxon>
    </lineage>
</organism>
<dbReference type="RefSeq" id="WP_006990445.1">
    <property type="nucleotide sequence ID" value="NZ_JH594606.1"/>
</dbReference>
<dbReference type="eggNOG" id="COG3911">
    <property type="taxonomic scope" value="Bacteria"/>
</dbReference>
<dbReference type="InterPro" id="IPR027417">
    <property type="entry name" value="P-loop_NTPase"/>
</dbReference>
<dbReference type="EMBL" id="JH594606">
    <property type="protein sequence ID" value="EHQ04142.1"/>
    <property type="molecule type" value="Genomic_DNA"/>
</dbReference>
<feature type="domain" description="NadR/Ttd14 AAA" evidence="1">
    <location>
        <begin position="5"/>
        <end position="169"/>
    </location>
</feature>
<evidence type="ECO:0000259" key="1">
    <source>
        <dbReference type="Pfam" id="PF13521"/>
    </source>
</evidence>
<dbReference type="InterPro" id="IPR038727">
    <property type="entry name" value="NadR/Ttd14_AAA_dom"/>
</dbReference>
<dbReference type="SUPFAM" id="SSF52540">
    <property type="entry name" value="P-loop containing nucleoside triphosphate hydrolases"/>
    <property type="match status" value="1"/>
</dbReference>
<gene>
    <name evidence="2" type="ORF">Gilli_3545</name>
</gene>
<dbReference type="AlphaFoldDB" id="H2BWW9"/>
<name>H2BWW9_GILLR</name>
<evidence type="ECO:0000313" key="3">
    <source>
        <dbReference type="Proteomes" id="UP000003844"/>
    </source>
</evidence>
<dbReference type="HOGENOM" id="CLU_114480_0_0_10"/>
<protein>
    <submittedName>
        <fullName evidence="2">ATPase-like protein</fullName>
    </submittedName>
</protein>
<evidence type="ECO:0000313" key="2">
    <source>
        <dbReference type="EMBL" id="EHQ04142.1"/>
    </source>
</evidence>
<proteinExistence type="predicted"/>
<accession>H2BWW9</accession>
<dbReference type="STRING" id="865937.Gilli_3545"/>
<dbReference type="Proteomes" id="UP000003844">
    <property type="component" value="Unassembled WGS sequence"/>
</dbReference>
<dbReference type="Pfam" id="PF13521">
    <property type="entry name" value="AAA_28"/>
    <property type="match status" value="1"/>
</dbReference>
<dbReference type="OrthoDB" id="5638848at2"/>